<sequence>MLHVASGGVLNGESALRTCDTCGNEYWMAFEVRVVSGETYHFDCFECAVQKLAPRCEHCDCRVIGHGVEVSGRFFCCAHCARQSGGIGREIRSAVGAHPT</sequence>
<proteinExistence type="predicted"/>
<keyword evidence="2" id="KW-1185">Reference proteome</keyword>
<evidence type="ECO:0000313" key="1">
    <source>
        <dbReference type="EMBL" id="CUU53526.1"/>
    </source>
</evidence>
<dbReference type="AlphaFoldDB" id="A0A0S4QG06"/>
<name>A0A0S4QG06_9ACTN</name>
<accession>A0A0S4QG06</accession>
<evidence type="ECO:0000313" key="2">
    <source>
        <dbReference type="Proteomes" id="UP000198802"/>
    </source>
</evidence>
<organism evidence="1 2">
    <name type="scientific">Parafrankia irregularis</name>
    <dbReference type="NCBI Taxonomy" id="795642"/>
    <lineage>
        <taxon>Bacteria</taxon>
        <taxon>Bacillati</taxon>
        <taxon>Actinomycetota</taxon>
        <taxon>Actinomycetes</taxon>
        <taxon>Frankiales</taxon>
        <taxon>Frankiaceae</taxon>
        <taxon>Parafrankia</taxon>
    </lineage>
</organism>
<reference evidence="2" key="1">
    <citation type="submission" date="2015-11" db="EMBL/GenBank/DDBJ databases">
        <authorList>
            <person name="Varghese N."/>
        </authorList>
    </citation>
    <scope>NUCLEOTIDE SEQUENCE [LARGE SCALE GENOMIC DNA]</scope>
    <source>
        <strain evidence="2">DSM 45899</strain>
    </source>
</reference>
<dbReference type="EMBL" id="FAOZ01000001">
    <property type="protein sequence ID" value="CUU53526.1"/>
    <property type="molecule type" value="Genomic_DNA"/>
</dbReference>
<protein>
    <recommendedName>
        <fullName evidence="3">Metallothionein</fullName>
    </recommendedName>
</protein>
<evidence type="ECO:0008006" key="3">
    <source>
        <dbReference type="Google" id="ProtNLM"/>
    </source>
</evidence>
<dbReference type="Proteomes" id="UP000198802">
    <property type="component" value="Unassembled WGS sequence"/>
</dbReference>
<gene>
    <name evidence="1" type="ORF">Ga0074812_10124</name>
</gene>